<feature type="compositionally biased region" description="Acidic residues" evidence="1">
    <location>
        <begin position="443"/>
        <end position="474"/>
    </location>
</feature>
<dbReference type="Proteomes" id="UP000244855">
    <property type="component" value="Unassembled WGS sequence"/>
</dbReference>
<feature type="compositionally biased region" description="Basic residues" evidence="1">
    <location>
        <begin position="402"/>
        <end position="411"/>
    </location>
</feature>
<protein>
    <recommendedName>
        <fullName evidence="4">BTB domain-containing protein</fullName>
    </recommendedName>
</protein>
<evidence type="ECO:0000256" key="1">
    <source>
        <dbReference type="SAM" id="MobiDB-lite"/>
    </source>
</evidence>
<feature type="region of interest" description="Disordered" evidence="1">
    <location>
        <begin position="387"/>
        <end position="474"/>
    </location>
</feature>
<feature type="compositionally biased region" description="Polar residues" evidence="1">
    <location>
        <begin position="419"/>
        <end position="441"/>
    </location>
</feature>
<sequence>MESKNENGAVALKAAPTTALPANALQITIASDGDFLIQLTPEVKPSAEKGGNPQPKRARLVQFRVSRAVLKQHSSFFQGLFRTCPDLPNATFENRGIGFGYAFEIWLRAIHDGANSLPANLKATHTERAWVAIGVGEQFGFAPQNLHKLKPWFIDCYNHALNNGPGLSPMTACCLAFPCSIFDHAEGFMKLTKFLAYHTNGHIFTHNPSNFQHLNGDARLLDGPLTNARAHIQSILDRELYFPLKKLHNADCPCRKETAFDYQAALIALDCWPVDRAVQRYPINEITAELENFQFTPKVENCPSGVCNHNFENSVKIAIKKTMTAFEGLCLDCMERSQSAEQPNEEFIKKNLPFRGCFDVHCRFGHGRTSWYFSWMGSLSVRRDILNKHRMEKRPPATTTTRGRRGVRGGRRSTPLEDVTNTAASLSSHPGNSSQEPNSGNDQEGEDEEEFFDAEDDYTANCPAEDEELDHETL</sequence>
<reference evidence="2 3" key="1">
    <citation type="journal article" date="2018" name="Sci. Rep.">
        <title>Comparative genomics provides insights into the lifestyle and reveals functional heterogeneity of dark septate endophytic fungi.</title>
        <authorList>
            <person name="Knapp D.G."/>
            <person name="Nemeth J.B."/>
            <person name="Barry K."/>
            <person name="Hainaut M."/>
            <person name="Henrissat B."/>
            <person name="Johnson J."/>
            <person name="Kuo A."/>
            <person name="Lim J.H.P."/>
            <person name="Lipzen A."/>
            <person name="Nolan M."/>
            <person name="Ohm R.A."/>
            <person name="Tamas L."/>
            <person name="Grigoriev I.V."/>
            <person name="Spatafora J.W."/>
            <person name="Nagy L.G."/>
            <person name="Kovacs G.M."/>
        </authorList>
    </citation>
    <scope>NUCLEOTIDE SEQUENCE [LARGE SCALE GENOMIC DNA]</scope>
    <source>
        <strain evidence="2 3">DSE2036</strain>
    </source>
</reference>
<evidence type="ECO:0000313" key="2">
    <source>
        <dbReference type="EMBL" id="PVI07852.1"/>
    </source>
</evidence>
<evidence type="ECO:0008006" key="4">
    <source>
        <dbReference type="Google" id="ProtNLM"/>
    </source>
</evidence>
<gene>
    <name evidence="2" type="ORF">DM02DRAFT_666324</name>
</gene>
<keyword evidence="3" id="KW-1185">Reference proteome</keyword>
<dbReference type="AlphaFoldDB" id="A0A2V1ECK5"/>
<name>A0A2V1ECK5_9PLEO</name>
<dbReference type="EMBL" id="KZ805302">
    <property type="protein sequence ID" value="PVI07852.1"/>
    <property type="molecule type" value="Genomic_DNA"/>
</dbReference>
<organism evidence="2 3">
    <name type="scientific">Periconia macrospinosa</name>
    <dbReference type="NCBI Taxonomy" id="97972"/>
    <lineage>
        <taxon>Eukaryota</taxon>
        <taxon>Fungi</taxon>
        <taxon>Dikarya</taxon>
        <taxon>Ascomycota</taxon>
        <taxon>Pezizomycotina</taxon>
        <taxon>Dothideomycetes</taxon>
        <taxon>Pleosporomycetidae</taxon>
        <taxon>Pleosporales</taxon>
        <taxon>Massarineae</taxon>
        <taxon>Periconiaceae</taxon>
        <taxon>Periconia</taxon>
    </lineage>
</organism>
<accession>A0A2V1ECK5</accession>
<proteinExistence type="predicted"/>
<evidence type="ECO:0000313" key="3">
    <source>
        <dbReference type="Proteomes" id="UP000244855"/>
    </source>
</evidence>
<dbReference type="OrthoDB" id="268428at2759"/>
<dbReference type="STRING" id="97972.A0A2V1ECK5"/>